<dbReference type="Gene3D" id="3.30.460.10">
    <property type="entry name" value="Beta Polymerase, domain 2"/>
    <property type="match status" value="1"/>
</dbReference>
<dbReference type="AlphaFoldDB" id="A0A838BC38"/>
<dbReference type="InterPro" id="IPR043519">
    <property type="entry name" value="NT_sf"/>
</dbReference>
<feature type="domain" description="Polymerase nucleotidyl transferase" evidence="1">
    <location>
        <begin position="27"/>
        <end position="96"/>
    </location>
</feature>
<dbReference type="CDD" id="cd05403">
    <property type="entry name" value="NT_KNTase_like"/>
    <property type="match status" value="1"/>
</dbReference>
<dbReference type="InterPro" id="IPR002934">
    <property type="entry name" value="Polymerase_NTP_transf_dom"/>
</dbReference>
<sequence>MAHSHSRLKRLASDRASERRRLAVARARLACKALSDMGVTVRVIGSLATGRFGPDSDIDFLVEHCPRHLKYAIEGLVEDCLGGLPFDVVYLDEVPAHRLERLTREAVDAGHLR</sequence>
<dbReference type="EMBL" id="JACDTY010000017">
    <property type="protein sequence ID" value="MBA1143843.1"/>
    <property type="molecule type" value="Genomic_DNA"/>
</dbReference>
<dbReference type="Pfam" id="PF01909">
    <property type="entry name" value="NTP_transf_2"/>
    <property type="match status" value="1"/>
</dbReference>
<keyword evidence="2" id="KW-0808">Transferase</keyword>
<proteinExistence type="predicted"/>
<reference evidence="2 3" key="1">
    <citation type="submission" date="2020-07" db="EMBL/GenBank/DDBJ databases">
        <title>Definition of the novel symbiovar canariense within Mesorhizobium novociceri, a new species of genus Mesorhizobium nodulating Cicer canariense in the Caldera de Taburiente National Park (La Palma, Canary Islands).</title>
        <authorList>
            <person name="Leon-Barrios M."/>
            <person name="Perez-Yepez J."/>
            <person name="Flores-Felix J.D."/>
            <person name="Ramirez-Baena M.H."/>
            <person name="Pulido-Suarez L."/>
            <person name="Igual J.M."/>
            <person name="Velazquez E."/>
            <person name="Peix A."/>
        </authorList>
    </citation>
    <scope>NUCLEOTIDE SEQUENCE [LARGE SCALE GENOMIC DNA]</scope>
    <source>
        <strain evidence="2 3">CCANP35</strain>
    </source>
</reference>
<comment type="caution">
    <text evidence="2">The sequence shown here is derived from an EMBL/GenBank/DDBJ whole genome shotgun (WGS) entry which is preliminary data.</text>
</comment>
<protein>
    <submittedName>
        <fullName evidence="2">Nucleotidyltransferase domain-containing protein</fullName>
    </submittedName>
</protein>
<name>A0A838BC38_9HYPH</name>
<evidence type="ECO:0000313" key="2">
    <source>
        <dbReference type="EMBL" id="MBA1143843.1"/>
    </source>
</evidence>
<dbReference type="RefSeq" id="WP_081738831.1">
    <property type="nucleotide sequence ID" value="NZ_JACDTY010000017.1"/>
</dbReference>
<gene>
    <name evidence="2" type="ORF">H0241_26865</name>
</gene>
<dbReference type="SUPFAM" id="SSF81301">
    <property type="entry name" value="Nucleotidyltransferase"/>
    <property type="match status" value="1"/>
</dbReference>
<dbReference type="Proteomes" id="UP000558284">
    <property type="component" value="Unassembled WGS sequence"/>
</dbReference>
<accession>A0A838BC38</accession>
<dbReference type="GO" id="GO:0016779">
    <property type="term" value="F:nucleotidyltransferase activity"/>
    <property type="evidence" value="ECO:0007669"/>
    <property type="project" value="InterPro"/>
</dbReference>
<evidence type="ECO:0000259" key="1">
    <source>
        <dbReference type="Pfam" id="PF01909"/>
    </source>
</evidence>
<organism evidence="2 3">
    <name type="scientific">Mesorhizobium neociceri</name>
    <dbReference type="NCBI Taxonomy" id="1307853"/>
    <lineage>
        <taxon>Bacteria</taxon>
        <taxon>Pseudomonadati</taxon>
        <taxon>Pseudomonadota</taxon>
        <taxon>Alphaproteobacteria</taxon>
        <taxon>Hyphomicrobiales</taxon>
        <taxon>Phyllobacteriaceae</taxon>
        <taxon>Mesorhizobium</taxon>
    </lineage>
</organism>
<keyword evidence="3" id="KW-1185">Reference proteome</keyword>
<evidence type="ECO:0000313" key="3">
    <source>
        <dbReference type="Proteomes" id="UP000558284"/>
    </source>
</evidence>